<name>A0A411WM53_9GAMM</name>
<reference evidence="1 2" key="1">
    <citation type="submission" date="2019-03" db="EMBL/GenBank/DDBJ databases">
        <title>Pragia sp. nov. isolated from the gut tract of Carduelis flavirostris.</title>
        <authorList>
            <person name="Ge Y."/>
        </authorList>
    </citation>
    <scope>NUCLEOTIDE SEQUENCE [LARGE SCALE GENOMIC DNA]</scope>
    <source>
        <strain evidence="1 2">CF-458</strain>
    </source>
</reference>
<sequence>MKKTLLLILTITLVGCSTSQEDILPTNGKSMLDLWHQQAGGSQTLLDMRTQLRRPLTSPDTMTAAQREYTRTAENEVNQLFPRLPNPDLVMYVFPHLTGKGTTPVPGYSTVFSLHSRVEYALPGERTGEL</sequence>
<dbReference type="KEGG" id="prag:EKN56_12980"/>
<keyword evidence="1" id="KW-0449">Lipoprotein</keyword>
<accession>A0A411WM53</accession>
<evidence type="ECO:0000313" key="1">
    <source>
        <dbReference type="EMBL" id="QBH97230.1"/>
    </source>
</evidence>
<protein>
    <submittedName>
        <fullName evidence="1">TIGR03751 family conjugal transfer lipoprotein</fullName>
    </submittedName>
</protein>
<dbReference type="NCBIfam" id="TIGR03751">
    <property type="entry name" value="conj_TIGR03751"/>
    <property type="match status" value="1"/>
</dbReference>
<dbReference type="RefSeq" id="WP_130592165.1">
    <property type="nucleotide sequence ID" value="NZ_CP034752.1"/>
</dbReference>
<evidence type="ECO:0000313" key="2">
    <source>
        <dbReference type="Proteomes" id="UP000293154"/>
    </source>
</evidence>
<organism evidence="1 2">
    <name type="scientific">Limnobaculum zhutongyuii</name>
    <dbReference type="NCBI Taxonomy" id="2498113"/>
    <lineage>
        <taxon>Bacteria</taxon>
        <taxon>Pseudomonadati</taxon>
        <taxon>Pseudomonadota</taxon>
        <taxon>Gammaproteobacteria</taxon>
        <taxon>Enterobacterales</taxon>
        <taxon>Budviciaceae</taxon>
        <taxon>Limnobaculum</taxon>
    </lineage>
</organism>
<proteinExistence type="predicted"/>
<dbReference type="PROSITE" id="PS51257">
    <property type="entry name" value="PROKAR_LIPOPROTEIN"/>
    <property type="match status" value="1"/>
</dbReference>
<gene>
    <name evidence="1" type="ORF">EKN56_12980</name>
</gene>
<dbReference type="AlphaFoldDB" id="A0A411WM53"/>
<dbReference type="OrthoDB" id="8863314at2"/>
<dbReference type="InterPro" id="IPR022262">
    <property type="entry name" value="Lipoprot_put"/>
</dbReference>
<keyword evidence="2" id="KW-1185">Reference proteome</keyword>
<dbReference type="EMBL" id="CP034752">
    <property type="protein sequence ID" value="QBH97230.1"/>
    <property type="molecule type" value="Genomic_DNA"/>
</dbReference>
<dbReference type="Proteomes" id="UP000293154">
    <property type="component" value="Chromosome"/>
</dbReference>